<sequence length="113" mass="12529">MNKLMLNALLIVAILASSPLSVYATEAAHSDYANNRFYQGTDIHIDFESVATIWVHPSNNTTIVIYYKGGNQYDSEKDRNIRGAEAVAIVSQFKLFMNAKKAHITTHGGINNL</sequence>
<dbReference type="Proteomes" id="UP000315439">
    <property type="component" value="Unassembled WGS sequence"/>
</dbReference>
<accession>A0A545UFZ0</accession>
<evidence type="ECO:0000313" key="2">
    <source>
        <dbReference type="EMBL" id="TQV88390.1"/>
    </source>
</evidence>
<dbReference type="EMBL" id="VIKS01000004">
    <property type="protein sequence ID" value="TQV88390.1"/>
    <property type="molecule type" value="Genomic_DNA"/>
</dbReference>
<gene>
    <name evidence="2" type="ORF">FLL46_07660</name>
</gene>
<evidence type="ECO:0000313" key="3">
    <source>
        <dbReference type="Proteomes" id="UP000315439"/>
    </source>
</evidence>
<dbReference type="RefSeq" id="WP_142892898.1">
    <property type="nucleotide sequence ID" value="NZ_ML660162.1"/>
</dbReference>
<name>A0A545UFZ0_9GAMM</name>
<protein>
    <submittedName>
        <fullName evidence="2">Uncharacterized protein</fullName>
    </submittedName>
</protein>
<keyword evidence="1" id="KW-0732">Signal</keyword>
<proteinExistence type="predicted"/>
<organism evidence="2 3">
    <name type="scientific">Aliikangiella coralliicola</name>
    <dbReference type="NCBI Taxonomy" id="2592383"/>
    <lineage>
        <taxon>Bacteria</taxon>
        <taxon>Pseudomonadati</taxon>
        <taxon>Pseudomonadota</taxon>
        <taxon>Gammaproteobacteria</taxon>
        <taxon>Oceanospirillales</taxon>
        <taxon>Pleioneaceae</taxon>
        <taxon>Aliikangiella</taxon>
    </lineage>
</organism>
<keyword evidence="3" id="KW-1185">Reference proteome</keyword>
<comment type="caution">
    <text evidence="2">The sequence shown here is derived from an EMBL/GenBank/DDBJ whole genome shotgun (WGS) entry which is preliminary data.</text>
</comment>
<evidence type="ECO:0000256" key="1">
    <source>
        <dbReference type="SAM" id="SignalP"/>
    </source>
</evidence>
<feature type="chain" id="PRO_5021721187" evidence="1">
    <location>
        <begin position="25"/>
        <end position="113"/>
    </location>
</feature>
<feature type="signal peptide" evidence="1">
    <location>
        <begin position="1"/>
        <end position="24"/>
    </location>
</feature>
<reference evidence="2 3" key="1">
    <citation type="submission" date="2019-07" db="EMBL/GenBank/DDBJ databases">
        <title>Draft genome for Aliikangiella sp. M105.</title>
        <authorList>
            <person name="Wang G."/>
        </authorList>
    </citation>
    <scope>NUCLEOTIDE SEQUENCE [LARGE SCALE GENOMIC DNA]</scope>
    <source>
        <strain evidence="2 3">M105</strain>
    </source>
</reference>
<dbReference type="AlphaFoldDB" id="A0A545UFZ0"/>